<evidence type="ECO:0000256" key="11">
    <source>
        <dbReference type="ARBA" id="ARBA00023242"/>
    </source>
</evidence>
<dbReference type="PRINTS" id="PR00364">
    <property type="entry name" value="DISEASERSIST"/>
</dbReference>
<dbReference type="Gene3D" id="1.10.8.430">
    <property type="entry name" value="Helical domain of apoptotic protease-activating factors"/>
    <property type="match status" value="1"/>
</dbReference>
<dbReference type="InterPro" id="IPR003657">
    <property type="entry name" value="WRKY_dom"/>
</dbReference>
<dbReference type="Gene3D" id="3.40.50.300">
    <property type="entry name" value="P-loop containing nucleotide triphosphate hydrolases"/>
    <property type="match status" value="1"/>
</dbReference>
<dbReference type="SMR" id="A0A8I6YBG4"/>
<reference evidence="14" key="2">
    <citation type="submission" date="2020-10" db="EMBL/GenBank/DDBJ databases">
        <authorList>
            <person name="Scholz U."/>
            <person name="Mascher M."/>
            <person name="Fiebig A."/>
        </authorList>
    </citation>
    <scope>NUCLEOTIDE SEQUENCE [LARGE SCALE GENOMIC DNA]</scope>
    <source>
        <strain evidence="14">cv. Morex</strain>
    </source>
</reference>
<keyword evidence="9" id="KW-0238">DNA-binding</keyword>
<evidence type="ECO:0000256" key="8">
    <source>
        <dbReference type="ARBA" id="ARBA00023054"/>
    </source>
</evidence>
<dbReference type="GO" id="GO:0043565">
    <property type="term" value="F:sequence-specific DNA binding"/>
    <property type="evidence" value="ECO:0007669"/>
    <property type="project" value="InterPro"/>
</dbReference>
<sequence length="1676" mass="188310">MDAPSSPPGLKVRRESHDIKKPSGAPEQSQAQGHGRRERPRMDAPSSPRGLQGERPPRMDAPYSPRGLQGPRPPRMDAPYSPRGLQGPRPPRLKVRQESHAIKKPSGAPEQSQAQGHGRLEQQRRQAVRIDANPSFRELVQYLSGGVPASDSLVHQLVGQGSESQTQDFQIVEAGEWQPSLPSEQLLSAAISPAGRLASTDRSLRPVPTRPPDVIDLTDDRFEDGGLAGIADDDWLSLKGALPSSPPPDSTSGQFLPQGPKSVKQLKQTVSDISHEVHSQVKQACHTKKRTQQIQAPVCAMADAMFRLPEKLDALLASHGQTLPRGAEEEIPLIKQDLEKMVAILQEHDDSGAEDRAMTAKCLAKEVRELSYDMEDSVDQYEQTATTSKWIAPRLKKQKFARRRVTRLPVKLRWRLWMANKIREFSLRSQEALQRYSLFNHHGDNAIRAAAIGGTGTSTPPRHDASFGSWYPTPYEELVGIGEHVNNLEAWLGRDGEQRLKVVTVVGSGGIGKSTLVKELYRRMKGQFECRAFVRTSRKPNIRRLLINMLSQVRPHQTSHTWKLHSLIADIRTHLQDKRYLIVIDDVWATQTWDIVNRALPDGNLYSGILITTEIDDVALKCGGYDSKYVLPMKPLCHDDSRKLFFRTAFGPQYECPPELSEVANNIIRKCAGFPLAVVTIAGLLVNQMGKPEQWDFVNKSLGHGLRTNPASEGMKQVLNLSYNNLRLHLKACLMYLSIYEEDYMIQKNDLVKQWIAEGFIHATEEKDMVEISRICFDDLISSRMIQPAHINDTGDVLSCTVHHMVVDFITHKSLEENFVTAIDHCQTTARLADKVRRLSLHFGNAEVTPPTNMRLLQVRTLAFFGVIKCLPSIVEFGLLRILILHLWGDDESISFDLTGISELFRLRYLHVTCNATLEVPQTQIRGLRYLETLKIDARVSAVPSDIVHLPGLLHLSLPVEAHLPNGIGCMTLLCTLECFDISVNSVENVHSLGELTNLRDLRLICSTVHSCYLTSKMDGVCSILTKLSNLRSLTLEPSSILDVGPSSMIISCDGLSSVSSPPACLQTFEWLPRICTFSSLPKWIGHLSKLCILKIGVRKLTNNDFDILRGLPALTVLSLYIRTKPAKRILFNKIGFSVLKYFKFRCRAPSLEFEVDAMPNLLKLKLHFDAHRVDQHGAIPVGIVHLTGLKEISAKIGGVGVNDPDRRAAELALIDAIKMHPARPTFSIHCLDAMFSGEDDDIKKEDPIEHMTLQKQYDVKKEDSIERMTLQKQCGIKKEDSTEHTTLQEQYDIKKEESTEHMTLQIQNDIKKEESTEHMTLQIQNDIKKEDSNKQHGVLQKDYRDDGNKHAHGRRTLPKWSTQVRVSSLQDIEGHDDGFSWRKYGQKDILGSRYPRRYYRCKHRLTQGCKAVKQLQATDGDPLLFNAMYVGNHICIQRVNLQPQPGHEQSTISVGDKAEGSMQRLEKMPLRKSKRSIQVRMMSMQEDYPADDGYSWSKYGQMDILGSKHPRCYYRCVHKHDKGCQATKQVQRSDSDTQLFDIVYHGEHTCAENVHSQCESAHLLLHHISASMGLMPPATSESQVTNEAASSGSTAGVRFMSPATSAGSQVTYERGSRSTTTDRFMSPGTSESQVAYKEFTDDEFVYLDFMPNSPVDQRLDLNADFVDDTGYPDTD</sequence>
<protein>
    <recommendedName>
        <fullName evidence="13">WRKY domain-containing protein</fullName>
    </recommendedName>
</protein>
<proteinExistence type="inferred from homology"/>
<dbReference type="Gene3D" id="3.80.10.10">
    <property type="entry name" value="Ribonuclease Inhibitor"/>
    <property type="match status" value="1"/>
</dbReference>
<dbReference type="GO" id="GO:0009626">
    <property type="term" value="P:plant-type hypersensitive response"/>
    <property type="evidence" value="ECO:0007669"/>
    <property type="project" value="UniProtKB-ARBA"/>
</dbReference>
<feature type="domain" description="WRKY" evidence="13">
    <location>
        <begin position="1486"/>
        <end position="1549"/>
    </location>
</feature>
<dbReference type="SUPFAM" id="SSF52540">
    <property type="entry name" value="P-loop containing nucleoside triphosphate hydrolases"/>
    <property type="match status" value="1"/>
</dbReference>
<dbReference type="Pfam" id="PF23559">
    <property type="entry name" value="WHD_DRP"/>
    <property type="match status" value="1"/>
</dbReference>
<dbReference type="Pfam" id="PF03106">
    <property type="entry name" value="WRKY"/>
    <property type="match status" value="2"/>
</dbReference>
<dbReference type="InterPro" id="IPR058922">
    <property type="entry name" value="WHD_DRP"/>
</dbReference>
<dbReference type="SUPFAM" id="SSF52058">
    <property type="entry name" value="L domain-like"/>
    <property type="match status" value="1"/>
</dbReference>
<feature type="compositionally biased region" description="Basic and acidic residues" evidence="12">
    <location>
        <begin position="12"/>
        <end position="21"/>
    </location>
</feature>
<feature type="region of interest" description="Disordered" evidence="12">
    <location>
        <begin position="238"/>
        <end position="261"/>
    </location>
</feature>
<evidence type="ECO:0000256" key="12">
    <source>
        <dbReference type="SAM" id="MobiDB-lite"/>
    </source>
</evidence>
<dbReference type="GO" id="GO:0002758">
    <property type="term" value="P:innate immune response-activating signaling pathway"/>
    <property type="evidence" value="ECO:0007669"/>
    <property type="project" value="UniProtKB-ARBA"/>
</dbReference>
<dbReference type="PANTHER" id="PTHR23155">
    <property type="entry name" value="DISEASE RESISTANCE PROTEIN RP"/>
    <property type="match status" value="1"/>
</dbReference>
<reference evidence="15" key="1">
    <citation type="journal article" date="2012" name="Nature">
        <title>A physical, genetic and functional sequence assembly of the barley genome.</title>
        <authorList>
            <consortium name="The International Barley Genome Sequencing Consortium"/>
            <person name="Mayer K.F."/>
            <person name="Waugh R."/>
            <person name="Brown J.W."/>
            <person name="Schulman A."/>
            <person name="Langridge P."/>
            <person name="Platzer M."/>
            <person name="Fincher G.B."/>
            <person name="Muehlbauer G.J."/>
            <person name="Sato K."/>
            <person name="Close T.J."/>
            <person name="Wise R.P."/>
            <person name="Stein N."/>
        </authorList>
    </citation>
    <scope>NUCLEOTIDE SEQUENCE [LARGE SCALE GENOMIC DNA]</scope>
    <source>
        <strain evidence="15">cv. Morex</strain>
    </source>
</reference>
<feature type="region of interest" description="Disordered" evidence="12">
    <location>
        <begin position="199"/>
        <end position="220"/>
    </location>
</feature>
<keyword evidence="8" id="KW-0175">Coiled coil</keyword>
<evidence type="ECO:0000256" key="6">
    <source>
        <dbReference type="ARBA" id="ARBA00022821"/>
    </source>
</evidence>
<keyword evidence="6" id="KW-0611">Plant defense</keyword>
<keyword evidence="4" id="KW-0677">Repeat</keyword>
<evidence type="ECO:0000313" key="14">
    <source>
        <dbReference type="EnsemblPlants" id="HORVU.MOREX.r3.5HG0502310.1"/>
    </source>
</evidence>
<evidence type="ECO:0000256" key="3">
    <source>
        <dbReference type="ARBA" id="ARBA00022614"/>
    </source>
</evidence>
<feature type="region of interest" description="Disordered" evidence="12">
    <location>
        <begin position="1"/>
        <end position="132"/>
    </location>
</feature>
<dbReference type="Proteomes" id="UP000011116">
    <property type="component" value="Chromosome 5H"/>
</dbReference>
<accession>A0A8I6YBG4</accession>
<feature type="region of interest" description="Disordered" evidence="12">
    <location>
        <begin position="1606"/>
        <end position="1630"/>
    </location>
</feature>
<dbReference type="Pfam" id="PF23598">
    <property type="entry name" value="LRR_14"/>
    <property type="match status" value="1"/>
</dbReference>
<dbReference type="EnsemblPlants" id="HORVU.MOREX.r3.5HG0502310.1">
    <property type="protein sequence ID" value="HORVU.MOREX.r3.5HG0502310.1"/>
    <property type="gene ID" value="HORVU.MOREX.r3.5HG0502310"/>
</dbReference>
<dbReference type="InterPro" id="IPR002182">
    <property type="entry name" value="NB-ARC"/>
</dbReference>
<comment type="similarity">
    <text evidence="2">Belongs to the disease resistance NB-LRR family.</text>
</comment>
<keyword evidence="10" id="KW-0804">Transcription</keyword>
<dbReference type="InterPro" id="IPR041118">
    <property type="entry name" value="Rx_N"/>
</dbReference>
<dbReference type="Gene3D" id="1.20.5.4130">
    <property type="match status" value="1"/>
</dbReference>
<dbReference type="InterPro" id="IPR032675">
    <property type="entry name" value="LRR_dom_sf"/>
</dbReference>
<dbReference type="SUPFAM" id="SSF118290">
    <property type="entry name" value="WRKY DNA-binding domain"/>
    <property type="match status" value="2"/>
</dbReference>
<evidence type="ECO:0000256" key="10">
    <source>
        <dbReference type="ARBA" id="ARBA00023163"/>
    </source>
</evidence>
<evidence type="ECO:0000256" key="4">
    <source>
        <dbReference type="ARBA" id="ARBA00022737"/>
    </source>
</evidence>
<dbReference type="PANTHER" id="PTHR23155:SF1094">
    <property type="entry name" value="OS11G0686400 PROTEIN"/>
    <property type="match status" value="1"/>
</dbReference>
<dbReference type="InterPro" id="IPR042197">
    <property type="entry name" value="Apaf_helical"/>
</dbReference>
<dbReference type="GO" id="GO:0005634">
    <property type="term" value="C:nucleus"/>
    <property type="evidence" value="ECO:0007669"/>
    <property type="project" value="UniProtKB-SubCell"/>
</dbReference>
<dbReference type="GO" id="GO:0043531">
    <property type="term" value="F:ADP binding"/>
    <property type="evidence" value="ECO:0007669"/>
    <property type="project" value="InterPro"/>
</dbReference>
<dbReference type="PROSITE" id="PS50811">
    <property type="entry name" value="WRKY"/>
    <property type="match status" value="2"/>
</dbReference>
<evidence type="ECO:0000256" key="9">
    <source>
        <dbReference type="ARBA" id="ARBA00023125"/>
    </source>
</evidence>
<keyword evidence="15" id="KW-1185">Reference proteome</keyword>
<dbReference type="Gene3D" id="2.20.25.80">
    <property type="entry name" value="WRKY domain"/>
    <property type="match status" value="2"/>
</dbReference>
<keyword evidence="7" id="KW-0805">Transcription regulation</keyword>
<comment type="subcellular location">
    <subcellularLocation>
        <location evidence="1">Nucleus</location>
    </subcellularLocation>
</comment>
<organism evidence="14 15">
    <name type="scientific">Hordeum vulgare subsp. vulgare</name>
    <name type="common">Domesticated barley</name>
    <dbReference type="NCBI Taxonomy" id="112509"/>
    <lineage>
        <taxon>Eukaryota</taxon>
        <taxon>Viridiplantae</taxon>
        <taxon>Streptophyta</taxon>
        <taxon>Embryophyta</taxon>
        <taxon>Tracheophyta</taxon>
        <taxon>Spermatophyta</taxon>
        <taxon>Magnoliopsida</taxon>
        <taxon>Liliopsida</taxon>
        <taxon>Poales</taxon>
        <taxon>Poaceae</taxon>
        <taxon>BOP clade</taxon>
        <taxon>Pooideae</taxon>
        <taxon>Triticodae</taxon>
        <taxon>Triticeae</taxon>
        <taxon>Hordeinae</taxon>
        <taxon>Hordeum</taxon>
    </lineage>
</organism>
<dbReference type="Gramene" id="HORVU.MOREX.r3.5HG0502310.1">
    <property type="protein sequence ID" value="HORVU.MOREX.r3.5HG0502310.1"/>
    <property type="gene ID" value="HORVU.MOREX.r3.5HG0502310"/>
</dbReference>
<dbReference type="GO" id="GO:0042742">
    <property type="term" value="P:defense response to bacterium"/>
    <property type="evidence" value="ECO:0007669"/>
    <property type="project" value="UniProtKB-ARBA"/>
</dbReference>
<evidence type="ECO:0000256" key="2">
    <source>
        <dbReference type="ARBA" id="ARBA00008894"/>
    </source>
</evidence>
<name>A0A8I6YBG4_HORVV</name>
<evidence type="ECO:0000256" key="1">
    <source>
        <dbReference type="ARBA" id="ARBA00004123"/>
    </source>
</evidence>
<dbReference type="InterPro" id="IPR027417">
    <property type="entry name" value="P-loop_NTPase"/>
</dbReference>
<evidence type="ECO:0000256" key="5">
    <source>
        <dbReference type="ARBA" id="ARBA00022741"/>
    </source>
</evidence>
<keyword evidence="3" id="KW-0433">Leucine-rich repeat</keyword>
<evidence type="ECO:0000256" key="7">
    <source>
        <dbReference type="ARBA" id="ARBA00023015"/>
    </source>
</evidence>
<dbReference type="SMART" id="SM00774">
    <property type="entry name" value="WRKY"/>
    <property type="match status" value="2"/>
</dbReference>
<feature type="domain" description="WRKY" evidence="13">
    <location>
        <begin position="1371"/>
        <end position="1434"/>
    </location>
</feature>
<dbReference type="InterPro" id="IPR044974">
    <property type="entry name" value="Disease_R_plants"/>
</dbReference>
<dbReference type="Pfam" id="PF18052">
    <property type="entry name" value="Rx_N"/>
    <property type="match status" value="1"/>
</dbReference>
<reference evidence="14" key="3">
    <citation type="submission" date="2022-01" db="UniProtKB">
        <authorList>
            <consortium name="EnsemblPlants"/>
        </authorList>
    </citation>
    <scope>IDENTIFICATION</scope>
    <source>
        <strain evidence="14">subsp. vulgare</strain>
    </source>
</reference>
<evidence type="ECO:0000313" key="15">
    <source>
        <dbReference type="Proteomes" id="UP000011116"/>
    </source>
</evidence>
<gene>
    <name evidence="14" type="primary">LOC123451797</name>
</gene>
<dbReference type="InterPro" id="IPR055414">
    <property type="entry name" value="LRR_R13L4/SHOC2-like"/>
</dbReference>
<dbReference type="Pfam" id="PF00931">
    <property type="entry name" value="NB-ARC"/>
    <property type="match status" value="1"/>
</dbReference>
<evidence type="ECO:0000259" key="13">
    <source>
        <dbReference type="PROSITE" id="PS50811"/>
    </source>
</evidence>
<dbReference type="Gramene" id="HORVU.MOREX.r2.5HG0417140.1">
    <property type="protein sequence ID" value="HORVU.MOREX.r2.5HG0417140.1"/>
    <property type="gene ID" value="HORVU.MOREX.r2.5HG0417140"/>
</dbReference>
<keyword evidence="11" id="KW-0539">Nucleus</keyword>
<dbReference type="GO" id="GO:0003700">
    <property type="term" value="F:DNA-binding transcription factor activity"/>
    <property type="evidence" value="ECO:0007669"/>
    <property type="project" value="InterPro"/>
</dbReference>
<dbReference type="InterPro" id="IPR036576">
    <property type="entry name" value="WRKY_dom_sf"/>
</dbReference>
<dbReference type="FunFam" id="1.10.10.10:FF:000322">
    <property type="entry name" value="Probable disease resistance protein At1g63360"/>
    <property type="match status" value="1"/>
</dbReference>
<keyword evidence="5" id="KW-0547">Nucleotide-binding</keyword>